<dbReference type="EMBL" id="CATKSH010000045">
    <property type="protein sequence ID" value="CAI9122307.1"/>
    <property type="molecule type" value="Genomic_DNA"/>
</dbReference>
<name>A0AA35URB1_9PROT</name>
<dbReference type="InterPro" id="IPR013762">
    <property type="entry name" value="Integrase-like_cat_sf"/>
</dbReference>
<evidence type="ECO:0000313" key="2">
    <source>
        <dbReference type="EMBL" id="CAI9122307.1"/>
    </source>
</evidence>
<dbReference type="RefSeq" id="WP_289843944.1">
    <property type="nucleotide sequence ID" value="NZ_CATKSH010000045.1"/>
</dbReference>
<dbReference type="GO" id="GO:0006310">
    <property type="term" value="P:DNA recombination"/>
    <property type="evidence" value="ECO:0007669"/>
    <property type="project" value="UniProtKB-KW"/>
</dbReference>
<accession>A0AA35URB1</accession>
<protein>
    <submittedName>
        <fullName evidence="2">Site-specific integrase</fullName>
    </submittedName>
</protein>
<dbReference type="GO" id="GO:0003677">
    <property type="term" value="F:DNA binding"/>
    <property type="evidence" value="ECO:0007669"/>
    <property type="project" value="InterPro"/>
</dbReference>
<keyword evidence="3" id="KW-1185">Reference proteome</keyword>
<dbReference type="InterPro" id="IPR011010">
    <property type="entry name" value="DNA_brk_join_enz"/>
</dbReference>
<reference evidence="2" key="1">
    <citation type="submission" date="2023-03" db="EMBL/GenBank/DDBJ databases">
        <authorList>
            <person name="Cleenwerck I."/>
        </authorList>
    </citation>
    <scope>NUCLEOTIDE SEQUENCE</scope>
    <source>
        <strain evidence="2">LMG 32879</strain>
    </source>
</reference>
<dbReference type="Gene3D" id="1.10.443.10">
    <property type="entry name" value="Intergrase catalytic core"/>
    <property type="match status" value="1"/>
</dbReference>
<dbReference type="CDD" id="cd00397">
    <property type="entry name" value="DNA_BRE_C"/>
    <property type="match status" value="1"/>
</dbReference>
<dbReference type="GO" id="GO:0015074">
    <property type="term" value="P:DNA integration"/>
    <property type="evidence" value="ECO:0007669"/>
    <property type="project" value="InterPro"/>
</dbReference>
<sequence>MRPWKPICWAIPERGKPRYQRRPLATGLWKPATACLYLHQTLRLIAIVRERMPTVPIRIPDLFSQDVATDILTSDVFRPGSMTRVIFCRANHMVAWRIFDLQAPWLEHAYKNMRREACRRDHSARVLPRPVYEQIASDLAFALPDGYDHDVHSAISYRDAAIITCSLELAPRGHEIVSLRVEDVLPTPDADGLTVFIPASIRKAGSPVRGLLVGEAARIVGQYMHKARPVLLNGRADPGTLWLNHRAGPLSQESLRRILRLKLGKLCGAPCSSNIMRSLMASRTDIREEHLGRRLGHSGHSPLAYDLYPVRDMSVAHGYNQAMLRRNNDPPAGA</sequence>
<proteinExistence type="predicted"/>
<gene>
    <name evidence="2" type="ORF">LMG32879_003167</name>
</gene>
<evidence type="ECO:0000256" key="1">
    <source>
        <dbReference type="ARBA" id="ARBA00023172"/>
    </source>
</evidence>
<evidence type="ECO:0000313" key="3">
    <source>
        <dbReference type="Proteomes" id="UP001176960"/>
    </source>
</evidence>
<dbReference type="SUPFAM" id="SSF56349">
    <property type="entry name" value="DNA breaking-rejoining enzymes"/>
    <property type="match status" value="1"/>
</dbReference>
<organism evidence="2 3">
    <name type="scientific">Brytella acorum</name>
    <dbReference type="NCBI Taxonomy" id="2959299"/>
    <lineage>
        <taxon>Bacteria</taxon>
        <taxon>Pseudomonadati</taxon>
        <taxon>Pseudomonadota</taxon>
        <taxon>Alphaproteobacteria</taxon>
        <taxon>Acetobacterales</taxon>
        <taxon>Acetobacteraceae</taxon>
        <taxon>Brytella</taxon>
    </lineage>
</organism>
<dbReference type="Proteomes" id="UP001176960">
    <property type="component" value="Unassembled WGS sequence"/>
</dbReference>
<comment type="caution">
    <text evidence="2">The sequence shown here is derived from an EMBL/GenBank/DDBJ whole genome shotgun (WGS) entry which is preliminary data.</text>
</comment>
<dbReference type="AlphaFoldDB" id="A0AA35URB1"/>
<keyword evidence="1" id="KW-0233">DNA recombination</keyword>